<evidence type="ECO:0000313" key="7">
    <source>
        <dbReference type="Proteomes" id="UP001454036"/>
    </source>
</evidence>
<proteinExistence type="predicted"/>
<keyword evidence="2 4" id="KW-0863">Zinc-finger</keyword>
<dbReference type="GO" id="GO:0008270">
    <property type="term" value="F:zinc ion binding"/>
    <property type="evidence" value="ECO:0007669"/>
    <property type="project" value="UniProtKB-KW"/>
</dbReference>
<gene>
    <name evidence="6" type="ORF">LIER_03691</name>
</gene>
<evidence type="ECO:0000259" key="5">
    <source>
        <dbReference type="PROSITE" id="PS50966"/>
    </source>
</evidence>
<name>A0AAV3NUU2_LITER</name>
<dbReference type="InterPro" id="IPR007527">
    <property type="entry name" value="Znf_SWIM"/>
</dbReference>
<dbReference type="InterPro" id="IPR018289">
    <property type="entry name" value="MULE_transposase_dom"/>
</dbReference>
<dbReference type="EMBL" id="BAABME010000452">
    <property type="protein sequence ID" value="GAA0142891.1"/>
    <property type="molecule type" value="Genomic_DNA"/>
</dbReference>
<dbReference type="Pfam" id="PF10551">
    <property type="entry name" value="MULE"/>
    <property type="match status" value="1"/>
</dbReference>
<dbReference type="PANTHER" id="PTHR31973">
    <property type="entry name" value="POLYPROTEIN, PUTATIVE-RELATED"/>
    <property type="match status" value="1"/>
</dbReference>
<keyword evidence="3" id="KW-0862">Zinc</keyword>
<keyword evidence="7" id="KW-1185">Reference proteome</keyword>
<evidence type="ECO:0000256" key="2">
    <source>
        <dbReference type="ARBA" id="ARBA00022771"/>
    </source>
</evidence>
<dbReference type="Pfam" id="PF04434">
    <property type="entry name" value="SWIM"/>
    <property type="match status" value="1"/>
</dbReference>
<dbReference type="PROSITE" id="PS50966">
    <property type="entry name" value="ZF_SWIM"/>
    <property type="match status" value="1"/>
</dbReference>
<dbReference type="InterPro" id="IPR006564">
    <property type="entry name" value="Znf_PMZ"/>
</dbReference>
<protein>
    <recommendedName>
        <fullName evidence="5">SWIM-type domain-containing protein</fullName>
    </recommendedName>
</protein>
<feature type="domain" description="SWIM-type" evidence="5">
    <location>
        <begin position="304"/>
        <end position="336"/>
    </location>
</feature>
<keyword evidence="1" id="KW-0479">Metal-binding</keyword>
<evidence type="ECO:0000256" key="4">
    <source>
        <dbReference type="PROSITE-ProRule" id="PRU00325"/>
    </source>
</evidence>
<evidence type="ECO:0000313" key="6">
    <source>
        <dbReference type="EMBL" id="GAA0142891.1"/>
    </source>
</evidence>
<reference evidence="6 7" key="1">
    <citation type="submission" date="2024-01" db="EMBL/GenBank/DDBJ databases">
        <title>The complete chloroplast genome sequence of Lithospermum erythrorhizon: insights into the phylogenetic relationship among Boraginaceae species and the maternal lineages of purple gromwells.</title>
        <authorList>
            <person name="Okada T."/>
            <person name="Watanabe K."/>
        </authorList>
    </citation>
    <scope>NUCLEOTIDE SEQUENCE [LARGE SCALE GENOMIC DNA]</scope>
</reference>
<evidence type="ECO:0000256" key="1">
    <source>
        <dbReference type="ARBA" id="ARBA00022723"/>
    </source>
</evidence>
<dbReference type="PANTHER" id="PTHR31973:SF191">
    <property type="entry name" value="OS05G0489400 PROTEIN"/>
    <property type="match status" value="1"/>
</dbReference>
<dbReference type="SMART" id="SM00575">
    <property type="entry name" value="ZnF_PMZ"/>
    <property type="match status" value="1"/>
</dbReference>
<comment type="caution">
    <text evidence="6">The sequence shown here is derived from an EMBL/GenBank/DDBJ whole genome shotgun (WGS) entry which is preliminary data.</text>
</comment>
<evidence type="ECO:0000256" key="3">
    <source>
        <dbReference type="ARBA" id="ARBA00022833"/>
    </source>
</evidence>
<dbReference type="AlphaFoldDB" id="A0AAV3NUU2"/>
<sequence>MNLKLGQHLRVILGQSVDNVDGKPKFQRWYICWKAYIDGFKNACRKLVTVDGCHLKSKRGGQLLVAVGIDPNNNIFPIAYGVVEVENKNSWEWFLSHLYEDLRDNGEDDDGQDDWTFMLDKQKGLIEAFMLDILPNVEHRFCVRHLHENFKRAGFKEKTYKDALWSAATSTTTQYFEDAMDRIKKLDPEAYAWFDDKDPSQWSRLHFKTAPMCDVLLNNMCEMFKSIILDARDNTILTLMSMVKDLIMVRMQCNRDKAEQWVGKLCPKIRKRLLDCVKAASDCMPIKSDRTHFQVFSRSTTNQSVVDLEKRCCTCRKWQLTGIPCKHVCASIRLNGDNIEHFVDECYTVNNYKKKTRKHNVRKSELVEDEPVHYEPVQDELVHNTTQESRANTPRQPLGPLTSGVSIRAPPPMFGFVYEIPFKPLTRVAMRPPTVFFTQGKKFANIVLEIRAF</sequence>
<accession>A0AAV3NUU2</accession>
<dbReference type="Proteomes" id="UP001454036">
    <property type="component" value="Unassembled WGS sequence"/>
</dbReference>
<organism evidence="6 7">
    <name type="scientific">Lithospermum erythrorhizon</name>
    <name type="common">Purple gromwell</name>
    <name type="synonym">Lithospermum officinale var. erythrorhizon</name>
    <dbReference type="NCBI Taxonomy" id="34254"/>
    <lineage>
        <taxon>Eukaryota</taxon>
        <taxon>Viridiplantae</taxon>
        <taxon>Streptophyta</taxon>
        <taxon>Embryophyta</taxon>
        <taxon>Tracheophyta</taxon>
        <taxon>Spermatophyta</taxon>
        <taxon>Magnoliopsida</taxon>
        <taxon>eudicotyledons</taxon>
        <taxon>Gunneridae</taxon>
        <taxon>Pentapetalae</taxon>
        <taxon>asterids</taxon>
        <taxon>lamiids</taxon>
        <taxon>Boraginales</taxon>
        <taxon>Boraginaceae</taxon>
        <taxon>Boraginoideae</taxon>
        <taxon>Lithospermeae</taxon>
        <taxon>Lithospermum</taxon>
    </lineage>
</organism>